<proteinExistence type="predicted"/>
<evidence type="ECO:0000313" key="2">
    <source>
        <dbReference type="EMBL" id="PDW03341.1"/>
    </source>
</evidence>
<dbReference type="Proteomes" id="UP000220527">
    <property type="component" value="Unassembled WGS sequence"/>
</dbReference>
<feature type="transmembrane region" description="Helical" evidence="1">
    <location>
        <begin position="80"/>
        <end position="101"/>
    </location>
</feature>
<feature type="transmembrane region" description="Helical" evidence="1">
    <location>
        <begin position="12"/>
        <end position="30"/>
    </location>
</feature>
<organism evidence="2 3">
    <name type="scientific">Candidatus Viridilinea mediisalina</name>
    <dbReference type="NCBI Taxonomy" id="2024553"/>
    <lineage>
        <taxon>Bacteria</taxon>
        <taxon>Bacillati</taxon>
        <taxon>Chloroflexota</taxon>
        <taxon>Chloroflexia</taxon>
        <taxon>Chloroflexales</taxon>
        <taxon>Chloroflexineae</taxon>
        <taxon>Oscillochloridaceae</taxon>
        <taxon>Candidatus Viridilinea</taxon>
    </lineage>
</organism>
<keyword evidence="3" id="KW-1185">Reference proteome</keyword>
<dbReference type="AlphaFoldDB" id="A0A2A6RK93"/>
<feature type="transmembrane region" description="Helical" evidence="1">
    <location>
        <begin position="50"/>
        <end position="73"/>
    </location>
</feature>
<keyword evidence="1" id="KW-0812">Transmembrane</keyword>
<dbReference type="OrthoDB" id="1909107at2"/>
<sequence>MNPTIWRSVLRVLLILLGLNGLAGGAMLLADPSGAAMGLSLAMLEYLPLRTFVLPGLFLVVVMGVIPLGIAYATWQHRAWAWRAALTQGIVLVLWIGLQIVLWGTPAGIQVITLVWGLALVAVAYASRTS</sequence>
<reference evidence="3" key="1">
    <citation type="submission" date="2017-08" db="EMBL/GenBank/DDBJ databases">
        <authorList>
            <person name="Grouzdev D.S."/>
            <person name="Gaisin V.A."/>
            <person name="Rysina M.S."/>
            <person name="Gorlenko V.M."/>
        </authorList>
    </citation>
    <scope>NUCLEOTIDE SEQUENCE [LARGE SCALE GENOMIC DNA]</scope>
    <source>
        <strain evidence="3">Kir15-3F</strain>
    </source>
</reference>
<dbReference type="EMBL" id="NQWI01000032">
    <property type="protein sequence ID" value="PDW03341.1"/>
    <property type="molecule type" value="Genomic_DNA"/>
</dbReference>
<keyword evidence="1" id="KW-1133">Transmembrane helix</keyword>
<name>A0A2A6RK93_9CHLR</name>
<evidence type="ECO:0000256" key="1">
    <source>
        <dbReference type="SAM" id="Phobius"/>
    </source>
</evidence>
<protein>
    <submittedName>
        <fullName evidence="2">Uncharacterized protein</fullName>
    </submittedName>
</protein>
<evidence type="ECO:0000313" key="3">
    <source>
        <dbReference type="Proteomes" id="UP000220527"/>
    </source>
</evidence>
<dbReference type="RefSeq" id="WP_097643801.1">
    <property type="nucleotide sequence ID" value="NZ_NQWI01000032.1"/>
</dbReference>
<feature type="transmembrane region" description="Helical" evidence="1">
    <location>
        <begin position="107"/>
        <end position="126"/>
    </location>
</feature>
<gene>
    <name evidence="2" type="ORF">CJ255_09150</name>
</gene>
<keyword evidence="1" id="KW-0472">Membrane</keyword>
<accession>A0A2A6RK93</accession>
<comment type="caution">
    <text evidence="2">The sequence shown here is derived from an EMBL/GenBank/DDBJ whole genome shotgun (WGS) entry which is preliminary data.</text>
</comment>